<protein>
    <submittedName>
        <fullName evidence="2">Uncharacterized protein</fullName>
    </submittedName>
</protein>
<feature type="region of interest" description="Disordered" evidence="1">
    <location>
        <begin position="223"/>
        <end position="260"/>
    </location>
</feature>
<evidence type="ECO:0000256" key="1">
    <source>
        <dbReference type="SAM" id="MobiDB-lite"/>
    </source>
</evidence>
<dbReference type="AlphaFoldDB" id="A0A1S1M140"/>
<accession>A0A1S1M140</accession>
<evidence type="ECO:0000313" key="3">
    <source>
        <dbReference type="Proteomes" id="UP000179441"/>
    </source>
</evidence>
<feature type="compositionally biased region" description="Pro residues" evidence="1">
    <location>
        <begin position="243"/>
        <end position="253"/>
    </location>
</feature>
<keyword evidence="3" id="KW-1185">Reference proteome</keyword>
<comment type="caution">
    <text evidence="2">The sequence shown here is derived from an EMBL/GenBank/DDBJ whole genome shotgun (WGS) entry which is preliminary data.</text>
</comment>
<evidence type="ECO:0000313" key="2">
    <source>
        <dbReference type="EMBL" id="OHU77036.1"/>
    </source>
</evidence>
<organism evidence="2 3">
    <name type="scientific">Mycobacteroides chelonae</name>
    <name type="common">Mycobacterium chelonae</name>
    <dbReference type="NCBI Taxonomy" id="1774"/>
    <lineage>
        <taxon>Bacteria</taxon>
        <taxon>Bacillati</taxon>
        <taxon>Actinomycetota</taxon>
        <taxon>Actinomycetes</taxon>
        <taxon>Mycobacteriales</taxon>
        <taxon>Mycobacteriaceae</taxon>
        <taxon>Mycobacteroides</taxon>
    </lineage>
</organism>
<proteinExistence type="predicted"/>
<reference evidence="2 3" key="1">
    <citation type="submission" date="2016-10" db="EMBL/GenBank/DDBJ databases">
        <title>Evaluation of Human, Veterinary and Environmental Mycobacterium chelonae Isolates by Core Genome Phylogenomic Analysis, Targeted Gene Comparison, and Anti-microbial Susceptibility Patterns: A Tale of Mistaken Identities.</title>
        <authorList>
            <person name="Fogelson S.B."/>
            <person name="Camus A.C."/>
            <person name="Lorenz W."/>
            <person name="Vasireddy R."/>
            <person name="Vasireddy S."/>
            <person name="Smith T."/>
            <person name="Brown-Elliott B.A."/>
            <person name="Wallace R.J.Jr."/>
            <person name="Hasan N.A."/>
            <person name="Reischl U."/>
            <person name="Sanchez S."/>
        </authorList>
    </citation>
    <scope>NUCLEOTIDE SEQUENCE [LARGE SCALE GENOMIC DNA]</scope>
    <source>
        <strain evidence="2 3">15518</strain>
    </source>
</reference>
<dbReference type="Proteomes" id="UP000179441">
    <property type="component" value="Unassembled WGS sequence"/>
</dbReference>
<gene>
    <name evidence="2" type="ORF">BKG84_00040</name>
</gene>
<sequence>MTQQLRLGAAITLAATLVLPSCTHPEQPAPQPSSADRFQITFRWILNPSVDLMSPEGTFIRATAESWRESWDAFGRGMDAIRERGYPGFDRAYNHSYDRAGTTPSDYWTNQVGGTRPSDGPYVGTSYFEVVALRRDGDRFSADVCAYNSQTAGKTKDGRYESRGAAASPDTFTFGPDPKLPPDQQHSPMANQRGPARRPADDVFGTWVLIDMTSIDRTALAERCKKLAPGTPADRPDPSVSTDPPPTLPPDPGWPQGSRA</sequence>
<feature type="region of interest" description="Disordered" evidence="1">
    <location>
        <begin position="153"/>
        <end position="199"/>
    </location>
</feature>
<dbReference type="EMBL" id="MLIS01000001">
    <property type="protein sequence ID" value="OHU77036.1"/>
    <property type="molecule type" value="Genomic_DNA"/>
</dbReference>
<name>A0A1S1M140_MYCCH</name>